<proteinExistence type="predicted"/>
<gene>
    <name evidence="2" type="ORF">D9758_009830</name>
</gene>
<organism evidence="2 3">
    <name type="scientific">Tetrapyrgos nigripes</name>
    <dbReference type="NCBI Taxonomy" id="182062"/>
    <lineage>
        <taxon>Eukaryota</taxon>
        <taxon>Fungi</taxon>
        <taxon>Dikarya</taxon>
        <taxon>Basidiomycota</taxon>
        <taxon>Agaricomycotina</taxon>
        <taxon>Agaricomycetes</taxon>
        <taxon>Agaricomycetidae</taxon>
        <taxon>Agaricales</taxon>
        <taxon>Marasmiineae</taxon>
        <taxon>Marasmiaceae</taxon>
        <taxon>Tetrapyrgos</taxon>
    </lineage>
</organism>
<comment type="caution">
    <text evidence="2">The sequence shown here is derived from an EMBL/GenBank/DDBJ whole genome shotgun (WGS) entry which is preliminary data.</text>
</comment>
<accession>A0A8H5GMF4</accession>
<dbReference type="Proteomes" id="UP000559256">
    <property type="component" value="Unassembled WGS sequence"/>
</dbReference>
<evidence type="ECO:0000313" key="2">
    <source>
        <dbReference type="EMBL" id="KAF5367711.1"/>
    </source>
</evidence>
<name>A0A8H5GMF4_9AGAR</name>
<dbReference type="EMBL" id="JAACJM010000018">
    <property type="protein sequence ID" value="KAF5367711.1"/>
    <property type="molecule type" value="Genomic_DNA"/>
</dbReference>
<protein>
    <submittedName>
        <fullName evidence="2">Uncharacterized protein</fullName>
    </submittedName>
</protein>
<feature type="compositionally biased region" description="Polar residues" evidence="1">
    <location>
        <begin position="19"/>
        <end position="49"/>
    </location>
</feature>
<dbReference type="AlphaFoldDB" id="A0A8H5GMF4"/>
<keyword evidence="3" id="KW-1185">Reference proteome</keyword>
<reference evidence="2 3" key="1">
    <citation type="journal article" date="2020" name="ISME J.">
        <title>Uncovering the hidden diversity of litter-decomposition mechanisms in mushroom-forming fungi.</title>
        <authorList>
            <person name="Floudas D."/>
            <person name="Bentzer J."/>
            <person name="Ahren D."/>
            <person name="Johansson T."/>
            <person name="Persson P."/>
            <person name="Tunlid A."/>
        </authorList>
    </citation>
    <scope>NUCLEOTIDE SEQUENCE [LARGE SCALE GENOMIC DNA]</scope>
    <source>
        <strain evidence="2 3">CBS 291.85</strain>
    </source>
</reference>
<evidence type="ECO:0000313" key="3">
    <source>
        <dbReference type="Proteomes" id="UP000559256"/>
    </source>
</evidence>
<feature type="region of interest" description="Disordered" evidence="1">
    <location>
        <begin position="1"/>
        <end position="50"/>
    </location>
</feature>
<feature type="compositionally biased region" description="Basic residues" evidence="1">
    <location>
        <begin position="1"/>
        <end position="14"/>
    </location>
</feature>
<sequence length="130" mass="14596">MSRRGGRSHKKHGGRNISGLRNQKNTVPTLSQPVAGPSSSPKEPENTGTRIHMALDSNTRVIWDAEDAVGSDIESDIDEEAELEDLNDKLLVVELVRQASRESDGGEWIPRRYRRQRKKGTKKTFVNPHI</sequence>
<evidence type="ECO:0000256" key="1">
    <source>
        <dbReference type="SAM" id="MobiDB-lite"/>
    </source>
</evidence>